<dbReference type="Gene3D" id="3.40.50.300">
    <property type="entry name" value="P-loop containing nucleotide triphosphate hydrolases"/>
    <property type="match status" value="2"/>
</dbReference>
<evidence type="ECO:0000256" key="3">
    <source>
        <dbReference type="ARBA" id="ARBA00022763"/>
    </source>
</evidence>
<dbReference type="GO" id="GO:0009338">
    <property type="term" value="C:exodeoxyribonuclease V complex"/>
    <property type="evidence" value="ECO:0007669"/>
    <property type="project" value="InterPro"/>
</dbReference>
<evidence type="ECO:0000313" key="13">
    <source>
        <dbReference type="Proteomes" id="UP000186132"/>
    </source>
</evidence>
<dbReference type="NCBIfam" id="TIGR01450">
    <property type="entry name" value="recC"/>
    <property type="match status" value="1"/>
</dbReference>
<evidence type="ECO:0000256" key="7">
    <source>
        <dbReference type="ARBA" id="ARBA00022840"/>
    </source>
</evidence>
<gene>
    <name evidence="10" type="primary">recC</name>
    <name evidence="12" type="ORF">SAMN05443575_2954</name>
</gene>
<dbReference type="STRING" id="1206085.SAMN05443575_2954"/>
<dbReference type="SUPFAM" id="SSF52980">
    <property type="entry name" value="Restriction endonuclease-like"/>
    <property type="match status" value="1"/>
</dbReference>
<organism evidence="12 13">
    <name type="scientific">Jatrophihabitans endophyticus</name>
    <dbReference type="NCBI Taxonomy" id="1206085"/>
    <lineage>
        <taxon>Bacteria</taxon>
        <taxon>Bacillati</taxon>
        <taxon>Actinomycetota</taxon>
        <taxon>Actinomycetes</taxon>
        <taxon>Jatrophihabitantales</taxon>
        <taxon>Jatrophihabitantaceae</taxon>
        <taxon>Jatrophihabitans</taxon>
    </lineage>
</organism>
<dbReference type="GO" id="GO:0008854">
    <property type="term" value="F:exodeoxyribonuclease V activity"/>
    <property type="evidence" value="ECO:0007669"/>
    <property type="project" value="InterPro"/>
</dbReference>
<evidence type="ECO:0000256" key="9">
    <source>
        <dbReference type="ARBA" id="ARBA00023204"/>
    </source>
</evidence>
<keyword evidence="1 10" id="KW-0540">Nuclease</keyword>
<dbReference type="GO" id="GO:0005524">
    <property type="term" value="F:ATP binding"/>
    <property type="evidence" value="ECO:0007669"/>
    <property type="project" value="UniProtKB-UniRule"/>
</dbReference>
<keyword evidence="6 10" id="KW-0269">Exonuclease</keyword>
<dbReference type="InterPro" id="IPR011335">
    <property type="entry name" value="Restrct_endonuc-II-like"/>
</dbReference>
<name>A0A1M5P1R4_9ACTN</name>
<dbReference type="Pfam" id="PF17946">
    <property type="entry name" value="RecC_C"/>
    <property type="match status" value="1"/>
</dbReference>
<dbReference type="GO" id="GO:0003678">
    <property type="term" value="F:DNA helicase activity"/>
    <property type="evidence" value="ECO:0007669"/>
    <property type="project" value="UniProtKB-UniRule"/>
</dbReference>
<feature type="domain" description="RecC C-terminal" evidence="11">
    <location>
        <begin position="794"/>
        <end position="1019"/>
    </location>
</feature>
<comment type="function">
    <text evidence="10">A helicase/nuclease that prepares dsDNA breaks (DSB) for recombinational DNA repair. Binds to DSBs and unwinds DNA via a highly rapid and processive ATP-dependent bidirectional helicase activity. Unwinds dsDNA until it encounters a Chi (crossover hotspot instigator) sequence from the 3' direction. Cuts ssDNA a few nucleotides 3' to the Chi site. The properties and activities of the enzyme are changed at Chi. The Chi-altered holoenzyme produces a long 3'-ssDNA overhang and facilitates RecA-binding to the ssDNA for homologous DNA recombination and repair. Holoenzyme degrades any linearized DNA that is unable to undergo homologous recombination. In the holoenzyme this subunit recognizes the wild-type Chi sequence, and when added to isolated RecB increases its ATP-dependent helicase processivity.</text>
</comment>
<comment type="subunit">
    <text evidence="10">Heterotrimer of RecB, RecC and RecD. All subunits contribute to DNA-binding.</text>
</comment>
<dbReference type="OrthoDB" id="9762834at2"/>
<accession>A0A1M5P1R4</accession>
<evidence type="ECO:0000256" key="8">
    <source>
        <dbReference type="ARBA" id="ARBA00023125"/>
    </source>
</evidence>
<dbReference type="InterPro" id="IPR027417">
    <property type="entry name" value="P-loop_NTPase"/>
</dbReference>
<dbReference type="GO" id="GO:0003677">
    <property type="term" value="F:DNA binding"/>
    <property type="evidence" value="ECO:0007669"/>
    <property type="project" value="UniProtKB-UniRule"/>
</dbReference>
<evidence type="ECO:0000256" key="6">
    <source>
        <dbReference type="ARBA" id="ARBA00022839"/>
    </source>
</evidence>
<keyword evidence="3 10" id="KW-0227">DNA damage</keyword>
<keyword evidence="8 10" id="KW-0238">DNA-binding</keyword>
<dbReference type="AlphaFoldDB" id="A0A1M5P1R4"/>
<dbReference type="Proteomes" id="UP000186132">
    <property type="component" value="Unassembled WGS sequence"/>
</dbReference>
<proteinExistence type="inferred from homology"/>
<sequence length="1099" mass="119061">MIASVTGLLIHRSERADPLVSALGDLLRQPLADPFAAEVVAVPSRGVERWLAQRLSHVLGAVDDDGICANVQFPSSNRVLDDAIAAADESYAECVERWSAERAVWPLLTIVDTAVDREPWAAALAGHLAGDPTRRFAVANKVAHHFARYARSRPAMLTAWLAGRDDEGDGTPLPADLRWQPQLWRRLREQLGPSPAELLDDACARLREHPQQVALPPRFSIFGTTRISPARVAVLDALAAGRELHLWLHHPSPALWQAVAREQPGPGLRAADRGAALVANPLLASLSRDVRELQQLLPTASGVHHPVPPRPANLLGRLQVELADDVVPERPAILGPADRSLAVHACHGPARQVEVLREIVLGLLRDDPTLEPRDILVMCPDVETFAPLVSAAFGMTDEPSGHPAAHLRVRLADRALRQVNPMLGLLDQLLDLAAERVTATQLLDLAGTPPVRRRFGFTDDDIERLRGWTTATNARWGLDADHRAPYGLGGLGQGTWRAAVDRLLLGVAMEEDGRWIGSVLPLDDVDSGDIDLAGRLAELVTRVDAAVRTFAERHTVPEWAAVLGAAVLDIGDPVQAWQGVQLRSELDDVAETATDTDVRLGRADVAALLRSRLDGRPTRASFRTGTLTVCTLVPMRSVPHRVICLIGMDDGRFPRHGVADGDDVLRRAPRTGERDVRSEDRQLFLDALCAAQEHLVVTYTGADPRSGAEVPPCVPLGELLDAVDATAQTADGRRGRDQVVVRHPLQPFDPRNFAAGDPFSFDPAALDGARAAAGVRHPPPPLVTQPLDPAPRGDVELDDLVRFVQHPARAFLRQRLGISTWDDDDDPSDALPVGLDGLESWAVGDRVLRQCLHGATAADCVEIEGRRGDLPPGQLGRALLRDIGANVDCLLAACALERATAPRTVDVTARLDDGRAVSGTIGGVRGGTVLDVVYSRLAPRHRLAAWVRHLALVAGTGDPTWQSVTVGRRTGGAKRAILGGVDVHTARDVLAEIVALRDAGLREPLPMALVSSAEYAQRRHRGDDVADARQAAQDAWDNARWGDHENAEPEHQLVFDGRRSWTRLTAEHDTGFPDETTRFAVLARRLWTPLLAAEVEVSP</sequence>
<dbReference type="EMBL" id="FQVU01000004">
    <property type="protein sequence ID" value="SHG95740.1"/>
    <property type="molecule type" value="Genomic_DNA"/>
</dbReference>
<evidence type="ECO:0000256" key="4">
    <source>
        <dbReference type="ARBA" id="ARBA00022801"/>
    </source>
</evidence>
<dbReference type="Gene3D" id="1.10.10.160">
    <property type="match status" value="1"/>
</dbReference>
<protein>
    <recommendedName>
        <fullName evidence="10">RecBCD enzyme subunit RecC</fullName>
    </recommendedName>
    <alternativeName>
        <fullName evidence="10">Exonuclease V subunit RecC</fullName>
        <shortName evidence="10">ExoV subunit RecC</shortName>
    </alternativeName>
    <alternativeName>
        <fullName evidence="10">Helicase/nuclease RecBCD subunit RecC</fullName>
    </alternativeName>
</protein>
<keyword evidence="9 10" id="KW-0234">DNA repair</keyword>
<evidence type="ECO:0000313" key="12">
    <source>
        <dbReference type="EMBL" id="SHG95740.1"/>
    </source>
</evidence>
<comment type="miscellaneous">
    <text evidence="10">In the RecBCD complex, RecB has a slow 3'-5' helicase, an exonuclease activity and loads RecA onto ssDNA, RecD has a fast 5'-3' helicase activity, while RecC stimulates the ATPase and processivity of the RecB helicase and contributes to recognition of the Chi site.</text>
</comment>
<dbReference type="PANTHER" id="PTHR30591">
    <property type="entry name" value="RECBCD ENZYME SUBUNIT RECC"/>
    <property type="match status" value="1"/>
</dbReference>
<keyword evidence="4 10" id="KW-0378">Hydrolase</keyword>
<dbReference type="PANTHER" id="PTHR30591:SF1">
    <property type="entry name" value="RECBCD ENZYME SUBUNIT RECC"/>
    <property type="match status" value="1"/>
</dbReference>
<dbReference type="PIRSF" id="PIRSF000980">
    <property type="entry name" value="RecC"/>
    <property type="match status" value="1"/>
</dbReference>
<evidence type="ECO:0000256" key="2">
    <source>
        <dbReference type="ARBA" id="ARBA00022741"/>
    </source>
</evidence>
<keyword evidence="13" id="KW-1185">Reference proteome</keyword>
<reference evidence="12 13" key="1">
    <citation type="submission" date="2016-11" db="EMBL/GenBank/DDBJ databases">
        <authorList>
            <person name="Jaros S."/>
            <person name="Januszkiewicz K."/>
            <person name="Wedrychowicz H."/>
        </authorList>
    </citation>
    <scope>NUCLEOTIDE SEQUENCE [LARGE SCALE GENOMIC DNA]</scope>
    <source>
        <strain evidence="12 13">DSM 45627</strain>
    </source>
</reference>
<evidence type="ECO:0000256" key="5">
    <source>
        <dbReference type="ARBA" id="ARBA00022806"/>
    </source>
</evidence>
<keyword evidence="5 10" id="KW-0347">Helicase</keyword>
<keyword evidence="7 10" id="KW-0067">ATP-binding</keyword>
<dbReference type="InterPro" id="IPR013986">
    <property type="entry name" value="DExx_box_DNA_helicase_dom_sf"/>
</dbReference>
<evidence type="ECO:0000256" key="10">
    <source>
        <dbReference type="HAMAP-Rule" id="MF_01486"/>
    </source>
</evidence>
<dbReference type="GO" id="GO:0000724">
    <property type="term" value="P:double-strand break repair via homologous recombination"/>
    <property type="evidence" value="ECO:0007669"/>
    <property type="project" value="UniProtKB-UniRule"/>
</dbReference>
<comment type="similarity">
    <text evidence="10">Belongs to the RecC family.</text>
</comment>
<dbReference type="InterPro" id="IPR006697">
    <property type="entry name" value="RecC"/>
</dbReference>
<evidence type="ECO:0000259" key="11">
    <source>
        <dbReference type="Pfam" id="PF17946"/>
    </source>
</evidence>
<dbReference type="HAMAP" id="MF_01486">
    <property type="entry name" value="RecC"/>
    <property type="match status" value="1"/>
</dbReference>
<dbReference type="Gene3D" id="3.40.50.10930">
    <property type="match status" value="1"/>
</dbReference>
<keyword evidence="2 10" id="KW-0547">Nucleotide-binding</keyword>
<dbReference type="SUPFAM" id="SSF52540">
    <property type="entry name" value="P-loop containing nucleoside triphosphate hydrolases"/>
    <property type="match status" value="2"/>
</dbReference>
<dbReference type="InterPro" id="IPR041500">
    <property type="entry name" value="RecC_C"/>
</dbReference>
<evidence type="ECO:0000256" key="1">
    <source>
        <dbReference type="ARBA" id="ARBA00022722"/>
    </source>
</evidence>
<dbReference type="Pfam" id="PF04257">
    <property type="entry name" value="Exonuc_V_gamma"/>
    <property type="match status" value="1"/>
</dbReference>